<evidence type="ECO:0000313" key="1">
    <source>
        <dbReference type="EMBL" id="AWF95733.1"/>
    </source>
</evidence>
<gene>
    <name evidence="1" type="ORF">B6254_1329</name>
</gene>
<name>A0A2S1KS25_9LACO</name>
<accession>A0A2S1KS25</accession>
<reference evidence="1 2" key="1">
    <citation type="submission" date="2017-04" db="EMBL/GenBank/DDBJ databases">
        <title>Weissella cibaria strain m2 complete genome.</title>
        <authorList>
            <person name="Pan Q."/>
            <person name="Tan M."/>
            <person name="Yao F."/>
            <person name="Su S."/>
        </authorList>
    </citation>
    <scope>NUCLEOTIDE SEQUENCE [LARGE SCALE GENOMIC DNA]</scope>
    <source>
        <strain evidence="1 2">M2</strain>
    </source>
</reference>
<sequence length="249" mass="28834">MHDTDILDDEKYIKAVCDSFFESVINRGTVESSLREQPVKCPQLLPAVKWLLKFKLGVLIPNSQLKRAGHLELLHFDEFDRLTVKRALAISQGHSRMKQALIDSLLYIKFVNNLPLINRDTTSYQHNFSDPDDTTQYVSLVALIDAKDEAMSFYVLEQQNHLVELLNKMKPNQWPTQKVNRQNALLFRLLMRMCTNHGLSERDKKLMRIGLKNQHVTDYLDKFVVSHLTQPAVTVPDSLKLLLFVYGQR</sequence>
<dbReference type="RefSeq" id="WP_108730544.1">
    <property type="nucleotide sequence ID" value="NZ_CP020928.1"/>
</dbReference>
<protein>
    <submittedName>
        <fullName evidence="1">Uncharacterized protein</fullName>
    </submittedName>
</protein>
<organism evidence="1 2">
    <name type="scientific">Weissella cibaria</name>
    <dbReference type="NCBI Taxonomy" id="137591"/>
    <lineage>
        <taxon>Bacteria</taxon>
        <taxon>Bacillati</taxon>
        <taxon>Bacillota</taxon>
        <taxon>Bacilli</taxon>
        <taxon>Lactobacillales</taxon>
        <taxon>Lactobacillaceae</taxon>
        <taxon>Weissella</taxon>
    </lineage>
</organism>
<evidence type="ECO:0000313" key="2">
    <source>
        <dbReference type="Proteomes" id="UP000244870"/>
    </source>
</evidence>
<proteinExistence type="predicted"/>
<dbReference type="EMBL" id="CP020928">
    <property type="protein sequence ID" value="AWF95733.1"/>
    <property type="molecule type" value="Genomic_DNA"/>
</dbReference>
<dbReference type="Proteomes" id="UP000244870">
    <property type="component" value="Chromosome"/>
</dbReference>
<dbReference type="AlphaFoldDB" id="A0A2S1KS25"/>